<evidence type="ECO:0000256" key="1">
    <source>
        <dbReference type="SAM" id="MobiDB-lite"/>
    </source>
</evidence>
<organism evidence="2 3">
    <name type="scientific">Sapajus apella</name>
    <name type="common">Brown-capped capuchin</name>
    <name type="synonym">Cebus apella</name>
    <dbReference type="NCBI Taxonomy" id="9515"/>
    <lineage>
        <taxon>Eukaryota</taxon>
        <taxon>Metazoa</taxon>
        <taxon>Chordata</taxon>
        <taxon>Craniata</taxon>
        <taxon>Vertebrata</taxon>
        <taxon>Euteleostomi</taxon>
        <taxon>Mammalia</taxon>
        <taxon>Eutheria</taxon>
        <taxon>Euarchontoglires</taxon>
        <taxon>Primates</taxon>
        <taxon>Haplorrhini</taxon>
        <taxon>Platyrrhini</taxon>
        <taxon>Cebidae</taxon>
        <taxon>Cebinae</taxon>
        <taxon>Sapajus</taxon>
    </lineage>
</organism>
<dbReference type="SUPFAM" id="SSF47954">
    <property type="entry name" value="Cyclin-like"/>
    <property type="match status" value="1"/>
</dbReference>
<dbReference type="Gene3D" id="1.10.472.10">
    <property type="entry name" value="Cyclin-like"/>
    <property type="match status" value="1"/>
</dbReference>
<feature type="region of interest" description="Disordered" evidence="1">
    <location>
        <begin position="176"/>
        <end position="196"/>
    </location>
</feature>
<keyword evidence="2" id="KW-1185">Reference proteome</keyword>
<proteinExistence type="predicted"/>
<dbReference type="GeneID" id="116566107"/>
<dbReference type="RefSeq" id="XP_032155997.1">
    <property type="nucleotide sequence ID" value="XM_032300106.1"/>
</dbReference>
<sequence length="208" mass="22454">MEECVLPGETEVWNLGRSRAGSREPGSKTPSPPPCKPHLQPTCLCSLSADSFPRAELLHAESRIPSRPFPAAPPGQLLAALAGSSSQVMLLATYFLQLCLLEAEAAGWEPGRRAASALSLAQRLLDGAGSRLQPELYSSEELGPLELCTARPALRGPSPGHAAIFLRYRRRFPPVHAASAPGHQPRGRSKRRDGGIPEAWAELRSKQW</sequence>
<protein>
    <submittedName>
        <fullName evidence="3">Uncharacterized protein LOC116566107</fullName>
    </submittedName>
</protein>
<feature type="region of interest" description="Disordered" evidence="1">
    <location>
        <begin position="1"/>
        <end position="35"/>
    </location>
</feature>
<dbReference type="CDD" id="cd20537">
    <property type="entry name" value="CYCLIN_CCNO-like_rpt2"/>
    <property type="match status" value="1"/>
</dbReference>
<name>A0A6J3JM59_SAPAP</name>
<dbReference type="AlphaFoldDB" id="A0A6J3JM59"/>
<evidence type="ECO:0000313" key="3">
    <source>
        <dbReference type="RefSeq" id="XP_032155997.1"/>
    </source>
</evidence>
<dbReference type="Proteomes" id="UP000504640">
    <property type="component" value="Unplaced"/>
</dbReference>
<accession>A0A6J3JM59</accession>
<evidence type="ECO:0000313" key="2">
    <source>
        <dbReference type="Proteomes" id="UP000504640"/>
    </source>
</evidence>
<reference evidence="3" key="1">
    <citation type="submission" date="2025-08" db="UniProtKB">
        <authorList>
            <consortium name="RefSeq"/>
        </authorList>
    </citation>
    <scope>IDENTIFICATION</scope>
    <source>
        <tissue evidence="3">Blood</tissue>
    </source>
</reference>
<gene>
    <name evidence="3" type="primary">LOC116566107</name>
</gene>
<dbReference type="InterPro" id="IPR036915">
    <property type="entry name" value="Cyclin-like_sf"/>
</dbReference>